<dbReference type="Proteomes" id="UP000247810">
    <property type="component" value="Unassembled WGS sequence"/>
</dbReference>
<feature type="transmembrane region" description="Helical" evidence="5">
    <location>
        <begin position="187"/>
        <end position="206"/>
    </location>
</feature>
<dbReference type="STRING" id="1448320.A0A319DQM9"/>
<dbReference type="PANTHER" id="PTHR23502:SF164">
    <property type="entry name" value="MAJOR FACILITATOR SUPERFAMILY (MFS) PROFILE DOMAIN-CONTAINING PROTEIN"/>
    <property type="match status" value="1"/>
</dbReference>
<evidence type="ECO:0000313" key="7">
    <source>
        <dbReference type="Proteomes" id="UP000247810"/>
    </source>
</evidence>
<name>A0A319DQM9_9EURO</name>
<gene>
    <name evidence="6" type="ORF">BO71DRAFT_446105</name>
</gene>
<evidence type="ECO:0000256" key="2">
    <source>
        <dbReference type="ARBA" id="ARBA00022692"/>
    </source>
</evidence>
<feature type="transmembrane region" description="Helical" evidence="5">
    <location>
        <begin position="404"/>
        <end position="427"/>
    </location>
</feature>
<feature type="transmembrane region" description="Helical" evidence="5">
    <location>
        <begin position="156"/>
        <end position="175"/>
    </location>
</feature>
<evidence type="ECO:0000256" key="3">
    <source>
        <dbReference type="ARBA" id="ARBA00022989"/>
    </source>
</evidence>
<keyword evidence="3 5" id="KW-1133">Transmembrane helix</keyword>
<evidence type="ECO:0000256" key="5">
    <source>
        <dbReference type="SAM" id="Phobius"/>
    </source>
</evidence>
<keyword evidence="4 5" id="KW-0472">Membrane</keyword>
<dbReference type="PANTHER" id="PTHR23502">
    <property type="entry name" value="MAJOR FACILITATOR SUPERFAMILY"/>
    <property type="match status" value="1"/>
</dbReference>
<feature type="transmembrane region" description="Helical" evidence="5">
    <location>
        <begin position="60"/>
        <end position="80"/>
    </location>
</feature>
<dbReference type="OrthoDB" id="5215911at2759"/>
<keyword evidence="7" id="KW-1185">Reference proteome</keyword>
<keyword evidence="2 5" id="KW-0812">Transmembrane</keyword>
<accession>A0A319DQM9</accession>
<feature type="transmembrane region" description="Helical" evidence="5">
    <location>
        <begin position="339"/>
        <end position="359"/>
    </location>
</feature>
<dbReference type="Gene3D" id="1.20.1250.20">
    <property type="entry name" value="MFS general substrate transporter like domains"/>
    <property type="match status" value="2"/>
</dbReference>
<evidence type="ECO:0000256" key="4">
    <source>
        <dbReference type="ARBA" id="ARBA00023136"/>
    </source>
</evidence>
<dbReference type="AlphaFoldDB" id="A0A319DQM9"/>
<feature type="transmembrane region" description="Helical" evidence="5">
    <location>
        <begin position="267"/>
        <end position="286"/>
    </location>
</feature>
<dbReference type="VEuPathDB" id="FungiDB:BO71DRAFT_446105"/>
<proteinExistence type="predicted"/>
<sequence length="471" mass="52547">MANDKAQDGFIECVDPRTNLKPEPRITGTVNLIEDGEIILIPRPTTDPQDPLNLPEWHKWLILIIVALYAMTGNLLASGIGVLVPQLNEFYHNDPRVDDLVTWPSFYMGLGNLIAMPIADAIGRRPVYLASNLIMIGGGIWQFGETFFLHQRGNRIAWFCSLQTLGTALFIIASSHISTGLGWRWRYGIFAIVTGFTFLLSILFVVEPKYDRPLESFFGGSEDSADGKVTASQRRNLDFVNFKARSFWKDLRPWGAVTPHWKEILKFWFHLGQLILFPGVFWLVLCSGALLGTYILMSAVFAQAVVAFVVQPIAGHGSDVVLKWLTKRNNGVSEPEYRLIPAILPAAVAVISCVIYGRACQYPEEWAWTGVVIPMNALFYSFVRVVVLGFVYTMDCYPQRGHVAMVALCAGRGFISFGISFGTTAFVRKSGYDGALNICAIVVGILASFGFVTYFFGKSFRKFTQRWAMDG</sequence>
<evidence type="ECO:0000313" key="6">
    <source>
        <dbReference type="EMBL" id="PYH99831.1"/>
    </source>
</evidence>
<dbReference type="SUPFAM" id="SSF103473">
    <property type="entry name" value="MFS general substrate transporter"/>
    <property type="match status" value="1"/>
</dbReference>
<dbReference type="InterPro" id="IPR036259">
    <property type="entry name" value="MFS_trans_sf"/>
</dbReference>
<dbReference type="EMBL" id="KZ825798">
    <property type="protein sequence ID" value="PYH99831.1"/>
    <property type="molecule type" value="Genomic_DNA"/>
</dbReference>
<comment type="subcellular location">
    <subcellularLocation>
        <location evidence="1">Membrane</location>
        <topology evidence="1">Multi-pass membrane protein</topology>
    </subcellularLocation>
</comment>
<evidence type="ECO:0000256" key="1">
    <source>
        <dbReference type="ARBA" id="ARBA00004141"/>
    </source>
</evidence>
<protein>
    <submittedName>
        <fullName evidence="6">MFS general substrate transporter</fullName>
    </submittedName>
</protein>
<reference evidence="6 7" key="1">
    <citation type="submission" date="2018-02" db="EMBL/GenBank/DDBJ databases">
        <title>The genomes of Aspergillus section Nigri reveals drivers in fungal speciation.</title>
        <authorList>
            <consortium name="DOE Joint Genome Institute"/>
            <person name="Vesth T.C."/>
            <person name="Nybo J."/>
            <person name="Theobald S."/>
            <person name="Brandl J."/>
            <person name="Frisvad J.C."/>
            <person name="Nielsen K.F."/>
            <person name="Lyhne E.K."/>
            <person name="Kogle M.E."/>
            <person name="Kuo A."/>
            <person name="Riley R."/>
            <person name="Clum A."/>
            <person name="Nolan M."/>
            <person name="Lipzen A."/>
            <person name="Salamov A."/>
            <person name="Henrissat B."/>
            <person name="Wiebenga A."/>
            <person name="De vries R.P."/>
            <person name="Grigoriev I.V."/>
            <person name="Mortensen U.H."/>
            <person name="Andersen M.R."/>
            <person name="Baker S.E."/>
        </authorList>
    </citation>
    <scope>NUCLEOTIDE SEQUENCE [LARGE SCALE GENOMIC DNA]</scope>
    <source>
        <strain evidence="6 7">CBS 707.79</strain>
    </source>
</reference>
<organism evidence="6 7">
    <name type="scientific">Aspergillus ellipticus CBS 707.79</name>
    <dbReference type="NCBI Taxonomy" id="1448320"/>
    <lineage>
        <taxon>Eukaryota</taxon>
        <taxon>Fungi</taxon>
        <taxon>Dikarya</taxon>
        <taxon>Ascomycota</taxon>
        <taxon>Pezizomycotina</taxon>
        <taxon>Eurotiomycetes</taxon>
        <taxon>Eurotiomycetidae</taxon>
        <taxon>Eurotiales</taxon>
        <taxon>Aspergillaceae</taxon>
        <taxon>Aspergillus</taxon>
        <taxon>Aspergillus subgen. Circumdati</taxon>
    </lineage>
</organism>
<dbReference type="GO" id="GO:0005886">
    <property type="term" value="C:plasma membrane"/>
    <property type="evidence" value="ECO:0007669"/>
    <property type="project" value="TreeGrafter"/>
</dbReference>
<feature type="transmembrane region" description="Helical" evidence="5">
    <location>
        <begin position="366"/>
        <end position="392"/>
    </location>
</feature>
<feature type="transmembrane region" description="Helical" evidence="5">
    <location>
        <begin position="100"/>
        <end position="119"/>
    </location>
</feature>
<feature type="transmembrane region" description="Helical" evidence="5">
    <location>
        <begin position="434"/>
        <end position="457"/>
    </location>
</feature>
<dbReference type="GO" id="GO:0022857">
    <property type="term" value="F:transmembrane transporter activity"/>
    <property type="evidence" value="ECO:0007669"/>
    <property type="project" value="TreeGrafter"/>
</dbReference>
<feature type="transmembrane region" description="Helical" evidence="5">
    <location>
        <begin position="126"/>
        <end position="144"/>
    </location>
</feature>